<dbReference type="PANTHER" id="PTHR42760">
    <property type="entry name" value="SHORT-CHAIN DEHYDROGENASES/REDUCTASES FAMILY MEMBER"/>
    <property type="match status" value="1"/>
</dbReference>
<dbReference type="Pfam" id="PF13561">
    <property type="entry name" value="adh_short_C2"/>
    <property type="match status" value="1"/>
</dbReference>
<dbReference type="FunFam" id="3.40.50.720:FF:000084">
    <property type="entry name" value="Short-chain dehydrogenase reductase"/>
    <property type="match status" value="1"/>
</dbReference>
<comment type="caution">
    <text evidence="3">The sequence shown here is derived from an EMBL/GenBank/DDBJ whole genome shotgun (WGS) entry which is preliminary data.</text>
</comment>
<dbReference type="Proteomes" id="UP000601223">
    <property type="component" value="Unassembled WGS sequence"/>
</dbReference>
<dbReference type="SUPFAM" id="SSF51735">
    <property type="entry name" value="NAD(P)-binding Rossmann-fold domains"/>
    <property type="match status" value="1"/>
</dbReference>
<dbReference type="NCBIfam" id="NF005095">
    <property type="entry name" value="PRK06523.1"/>
    <property type="match status" value="1"/>
</dbReference>
<sequence>MDLRLDGKVAVVTGASKGIGLAVVKALLAEGARVVAAARGTGGELEALAGQPTVHPVAVDLAEPAGPQRLIDAAVAAYGGLDVLVNNVGAVKPRLGGVASVTDEDWAWSLAVNLMSAVRTTRAALPHLLARGAGCIVTVSSINAFLPDPLIVDYTASKAALTNFSKALSKEVGPKGIRVNTVSPGPVRTPLWVGDDGVAKSFGAAGGASAEDVAAQVASQAATGRFTEPEEVADLVALLAGARAGNVTGADFVIDGGMITTL</sequence>
<evidence type="ECO:0000313" key="3">
    <source>
        <dbReference type="EMBL" id="GIF78817.1"/>
    </source>
</evidence>
<dbReference type="InterPro" id="IPR002347">
    <property type="entry name" value="SDR_fam"/>
</dbReference>
<comment type="similarity">
    <text evidence="1">Belongs to the short-chain dehydrogenases/reductases (SDR) family.</text>
</comment>
<dbReference type="InterPro" id="IPR036291">
    <property type="entry name" value="NAD(P)-bd_dom_sf"/>
</dbReference>
<dbReference type="GO" id="GO:0016616">
    <property type="term" value="F:oxidoreductase activity, acting on the CH-OH group of donors, NAD or NADP as acceptor"/>
    <property type="evidence" value="ECO:0007669"/>
    <property type="project" value="TreeGrafter"/>
</dbReference>
<dbReference type="PRINTS" id="PR00081">
    <property type="entry name" value="GDHRDH"/>
</dbReference>
<keyword evidence="4" id="KW-1185">Reference proteome</keyword>
<gene>
    <name evidence="3" type="primary">fabG_1</name>
    <name evidence="3" type="ORF">Cba03nite_01660</name>
</gene>
<keyword evidence="2" id="KW-0560">Oxidoreductase</keyword>
<dbReference type="PANTHER" id="PTHR42760:SF133">
    <property type="entry name" value="3-OXOACYL-[ACYL-CARRIER-PROTEIN] REDUCTASE"/>
    <property type="match status" value="1"/>
</dbReference>
<name>A0A8J3JDZ8_9ACTN</name>
<accession>A0A8J3JDZ8</accession>
<evidence type="ECO:0000313" key="4">
    <source>
        <dbReference type="Proteomes" id="UP000601223"/>
    </source>
</evidence>
<evidence type="ECO:0000256" key="2">
    <source>
        <dbReference type="ARBA" id="ARBA00023002"/>
    </source>
</evidence>
<proteinExistence type="inferred from homology"/>
<reference evidence="3 4" key="1">
    <citation type="submission" date="2021-01" db="EMBL/GenBank/DDBJ databases">
        <title>Whole genome shotgun sequence of Catellatospora bangladeshensis NBRC 107357.</title>
        <authorList>
            <person name="Komaki H."/>
            <person name="Tamura T."/>
        </authorList>
    </citation>
    <scope>NUCLEOTIDE SEQUENCE [LARGE SCALE GENOMIC DNA]</scope>
    <source>
        <strain evidence="3 4">NBRC 107357</strain>
    </source>
</reference>
<dbReference type="PRINTS" id="PR00080">
    <property type="entry name" value="SDRFAMILY"/>
</dbReference>
<evidence type="ECO:0000256" key="1">
    <source>
        <dbReference type="ARBA" id="ARBA00006484"/>
    </source>
</evidence>
<dbReference type="AlphaFoldDB" id="A0A8J3JDZ8"/>
<dbReference type="EMBL" id="BONF01000002">
    <property type="protein sequence ID" value="GIF78817.1"/>
    <property type="molecule type" value="Genomic_DNA"/>
</dbReference>
<dbReference type="Gene3D" id="3.40.50.720">
    <property type="entry name" value="NAD(P)-binding Rossmann-like Domain"/>
    <property type="match status" value="1"/>
</dbReference>
<protein>
    <submittedName>
        <fullName evidence="3">3-oxoacyl-ACP reductase</fullName>
    </submittedName>
</protein>
<dbReference type="RefSeq" id="WP_203740521.1">
    <property type="nucleotide sequence ID" value="NZ_BONF01000002.1"/>
</dbReference>
<dbReference type="InterPro" id="IPR020904">
    <property type="entry name" value="Sc_DH/Rdtase_CS"/>
</dbReference>
<organism evidence="3 4">
    <name type="scientific">Catellatospora bangladeshensis</name>
    <dbReference type="NCBI Taxonomy" id="310355"/>
    <lineage>
        <taxon>Bacteria</taxon>
        <taxon>Bacillati</taxon>
        <taxon>Actinomycetota</taxon>
        <taxon>Actinomycetes</taxon>
        <taxon>Micromonosporales</taxon>
        <taxon>Micromonosporaceae</taxon>
        <taxon>Catellatospora</taxon>
    </lineage>
</organism>
<dbReference type="PROSITE" id="PS00061">
    <property type="entry name" value="ADH_SHORT"/>
    <property type="match status" value="1"/>
</dbReference>